<keyword evidence="3" id="KW-1185">Reference proteome</keyword>
<evidence type="ECO:0000313" key="3">
    <source>
        <dbReference type="Proteomes" id="UP000700596"/>
    </source>
</evidence>
<feature type="chain" id="PRO_5040300559" evidence="1">
    <location>
        <begin position="22"/>
        <end position="285"/>
    </location>
</feature>
<accession>A0A9P9IDV1</accession>
<proteinExistence type="predicted"/>
<gene>
    <name evidence="2" type="ORF">B0J11DRAFT_510519</name>
</gene>
<evidence type="ECO:0000313" key="2">
    <source>
        <dbReference type="EMBL" id="KAH7116179.1"/>
    </source>
</evidence>
<keyword evidence="1" id="KW-0732">Signal</keyword>
<organism evidence="2 3">
    <name type="scientific">Dendryphion nanum</name>
    <dbReference type="NCBI Taxonomy" id="256645"/>
    <lineage>
        <taxon>Eukaryota</taxon>
        <taxon>Fungi</taxon>
        <taxon>Dikarya</taxon>
        <taxon>Ascomycota</taxon>
        <taxon>Pezizomycotina</taxon>
        <taxon>Dothideomycetes</taxon>
        <taxon>Pleosporomycetidae</taxon>
        <taxon>Pleosporales</taxon>
        <taxon>Torulaceae</taxon>
        <taxon>Dendryphion</taxon>
    </lineage>
</organism>
<name>A0A9P9IDV1_9PLEO</name>
<dbReference type="EMBL" id="JAGMWT010000015">
    <property type="protein sequence ID" value="KAH7116179.1"/>
    <property type="molecule type" value="Genomic_DNA"/>
</dbReference>
<reference evidence="2" key="1">
    <citation type="journal article" date="2021" name="Nat. Commun.">
        <title>Genetic determinants of endophytism in the Arabidopsis root mycobiome.</title>
        <authorList>
            <person name="Mesny F."/>
            <person name="Miyauchi S."/>
            <person name="Thiergart T."/>
            <person name="Pickel B."/>
            <person name="Atanasova L."/>
            <person name="Karlsson M."/>
            <person name="Huettel B."/>
            <person name="Barry K.W."/>
            <person name="Haridas S."/>
            <person name="Chen C."/>
            <person name="Bauer D."/>
            <person name="Andreopoulos W."/>
            <person name="Pangilinan J."/>
            <person name="LaButti K."/>
            <person name="Riley R."/>
            <person name="Lipzen A."/>
            <person name="Clum A."/>
            <person name="Drula E."/>
            <person name="Henrissat B."/>
            <person name="Kohler A."/>
            <person name="Grigoriev I.V."/>
            <person name="Martin F.M."/>
            <person name="Hacquard S."/>
        </authorList>
    </citation>
    <scope>NUCLEOTIDE SEQUENCE</scope>
    <source>
        <strain evidence="2">MPI-CAGE-CH-0243</strain>
    </source>
</reference>
<comment type="caution">
    <text evidence="2">The sequence shown here is derived from an EMBL/GenBank/DDBJ whole genome shotgun (WGS) entry which is preliminary data.</text>
</comment>
<dbReference type="AlphaFoldDB" id="A0A9P9IDV1"/>
<dbReference type="OrthoDB" id="10539282at2759"/>
<evidence type="ECO:0000256" key="1">
    <source>
        <dbReference type="SAM" id="SignalP"/>
    </source>
</evidence>
<feature type="signal peptide" evidence="1">
    <location>
        <begin position="1"/>
        <end position="21"/>
    </location>
</feature>
<dbReference type="Proteomes" id="UP000700596">
    <property type="component" value="Unassembled WGS sequence"/>
</dbReference>
<protein>
    <submittedName>
        <fullName evidence="2">Uncharacterized protein</fullName>
    </submittedName>
</protein>
<sequence length="285" mass="31787">MSFLRQCLLLFLFVAFHLVLAAPPPTTGKIDEAVRVYHCPYNVKASLLSNMTSLDITYTTTDGQKTLFGPEKVTCYVKVSFRYGEDSDDQAGIQEINYKWSGAHTFGLIDTQIAWDDTWGPTKYRPVNFTGSPITTKNTTAMTLSSCAHTKKIYFHLGAELNVQTVFSASTAPADAQGTLTQSFKLWWLGACWAAESNHMCVWPDRNGELMNNEYCKQKKIRDGTKWFPGIGEDKDLRTAGFKEIAIPPHALASRTTICHLELGFLVCGKSSRNATLGVKRYQTT</sequence>